<feature type="transmembrane region" description="Helical" evidence="1">
    <location>
        <begin position="6"/>
        <end position="27"/>
    </location>
</feature>
<keyword evidence="1" id="KW-0812">Transmembrane</keyword>
<dbReference type="OrthoDB" id="1429078at2"/>
<sequence>MNAEPLSQALFLLITMSVAGGLHVLWLRTPLARRLAWPVDGGRTFRGRRLFGDNKRVCGFLVLPPSAAAAFLVLGSLRERLPEPVVTGWWPLGPLEYAGLGLACGLAFMAAELPNSFVKRQLGVPPGRAPARRWLRPVAFAIDRLDSVVGVLLILALLVPVHAATWFWVLLFGPGLHGGFSLLMHRLGLKARAA</sequence>
<dbReference type="HOGENOM" id="CLU_095343_1_0_6"/>
<dbReference type="InterPro" id="IPR032690">
    <property type="entry name" value="CarS"/>
</dbReference>
<keyword evidence="1" id="KW-0472">Membrane</keyword>
<dbReference type="KEGG" id="tti:THITH_17370"/>
<organism evidence="2 3">
    <name type="scientific">Thioalkalivibrio paradoxus ARh 1</name>
    <dbReference type="NCBI Taxonomy" id="713585"/>
    <lineage>
        <taxon>Bacteria</taxon>
        <taxon>Pseudomonadati</taxon>
        <taxon>Pseudomonadota</taxon>
        <taxon>Gammaproteobacteria</taxon>
        <taxon>Chromatiales</taxon>
        <taxon>Ectothiorhodospiraceae</taxon>
        <taxon>Thioalkalivibrio</taxon>
    </lineage>
</organism>
<protein>
    <recommendedName>
        <fullName evidence="4">CDP-diglyceride synthetase</fullName>
    </recommendedName>
</protein>
<reference evidence="2 3" key="1">
    <citation type="submission" date="2013-12" db="EMBL/GenBank/DDBJ databases">
        <authorList>
            <consortium name="DOE Joint Genome Institute"/>
            <person name="Muyzer G."/>
            <person name="Huntemann M."/>
            <person name="Han J."/>
            <person name="Chen A."/>
            <person name="Kyrpides N."/>
            <person name="Mavromatis K."/>
            <person name="Markowitz V."/>
            <person name="Palaniappan K."/>
            <person name="Ivanova N."/>
            <person name="Schaumberg A."/>
            <person name="Pati A."/>
            <person name="Liolios K."/>
            <person name="Nordberg H.P."/>
            <person name="Cantor M.N."/>
            <person name="Hua S.X."/>
            <person name="Woyke T."/>
        </authorList>
    </citation>
    <scope>NUCLEOTIDE SEQUENCE [LARGE SCALE GENOMIC DNA]</scope>
    <source>
        <strain evidence="2 3">ARh 1</strain>
    </source>
</reference>
<evidence type="ECO:0000256" key="1">
    <source>
        <dbReference type="SAM" id="Phobius"/>
    </source>
</evidence>
<proteinExistence type="predicted"/>
<dbReference type="Pfam" id="PF01864">
    <property type="entry name" value="CarS-like"/>
    <property type="match status" value="1"/>
</dbReference>
<accession>W0DTY3</accession>
<dbReference type="RefSeq" id="WP_006746620.1">
    <property type="nucleotide sequence ID" value="NZ_CP007029.1"/>
</dbReference>
<dbReference type="Proteomes" id="UP000005289">
    <property type="component" value="Chromosome"/>
</dbReference>
<feature type="transmembrane region" description="Helical" evidence="1">
    <location>
        <begin position="97"/>
        <end position="118"/>
    </location>
</feature>
<dbReference type="EMBL" id="CP007029">
    <property type="protein sequence ID" value="AHF00336.1"/>
    <property type="molecule type" value="Genomic_DNA"/>
</dbReference>
<gene>
    <name evidence="2" type="ORF">THITH_17370</name>
</gene>
<evidence type="ECO:0008006" key="4">
    <source>
        <dbReference type="Google" id="ProtNLM"/>
    </source>
</evidence>
<feature type="transmembrane region" description="Helical" evidence="1">
    <location>
        <begin position="57"/>
        <end position="77"/>
    </location>
</feature>
<dbReference type="AlphaFoldDB" id="W0DTY3"/>
<evidence type="ECO:0000313" key="3">
    <source>
        <dbReference type="Proteomes" id="UP000005289"/>
    </source>
</evidence>
<dbReference type="STRING" id="713585.THITH_17370"/>
<feature type="transmembrane region" description="Helical" evidence="1">
    <location>
        <begin position="138"/>
        <end position="159"/>
    </location>
</feature>
<name>W0DTY3_9GAMM</name>
<keyword evidence="3" id="KW-1185">Reference proteome</keyword>
<keyword evidence="1" id="KW-1133">Transmembrane helix</keyword>
<evidence type="ECO:0000313" key="2">
    <source>
        <dbReference type="EMBL" id="AHF00336.1"/>
    </source>
</evidence>